<organism evidence="1 2">
    <name type="scientific">Chloroherpeton thalassium (strain ATCC 35110 / GB-78)</name>
    <dbReference type="NCBI Taxonomy" id="517418"/>
    <lineage>
        <taxon>Bacteria</taxon>
        <taxon>Pseudomonadati</taxon>
        <taxon>Chlorobiota</taxon>
        <taxon>Chlorobiia</taxon>
        <taxon>Chlorobiales</taxon>
        <taxon>Chloroherpetonaceae</taxon>
        <taxon>Chloroherpeton</taxon>
    </lineage>
</organism>
<evidence type="ECO:0000313" key="1">
    <source>
        <dbReference type="EMBL" id="ACF14276.1"/>
    </source>
</evidence>
<dbReference type="KEGG" id="cts:Ctha_1819"/>
<reference evidence="1 2" key="1">
    <citation type="submission" date="2008-06" db="EMBL/GenBank/DDBJ databases">
        <title>Complete sequence of Chloroherpeton thalassium ATCC 35110.</title>
        <authorList>
            <consortium name="US DOE Joint Genome Institute"/>
            <person name="Lucas S."/>
            <person name="Copeland A."/>
            <person name="Lapidus A."/>
            <person name="Glavina del Rio T."/>
            <person name="Dalin E."/>
            <person name="Tice H."/>
            <person name="Bruce D."/>
            <person name="Goodwin L."/>
            <person name="Pitluck S."/>
            <person name="Schmutz J."/>
            <person name="Larimer F."/>
            <person name="Land M."/>
            <person name="Hauser L."/>
            <person name="Kyrpides N."/>
            <person name="Mikhailova N."/>
            <person name="Liu Z."/>
            <person name="Li T."/>
            <person name="Zhao F."/>
            <person name="Overmann J."/>
            <person name="Bryant D.A."/>
            <person name="Richardson P."/>
        </authorList>
    </citation>
    <scope>NUCLEOTIDE SEQUENCE [LARGE SCALE GENOMIC DNA]</scope>
    <source>
        <strain evidence="2">ATCC 35110 / GB-78</strain>
    </source>
</reference>
<accession>B3QTS8</accession>
<dbReference type="AlphaFoldDB" id="B3QTS8"/>
<dbReference type="HOGENOM" id="CLU_935948_0_0_10"/>
<dbReference type="RefSeq" id="WP_012500360.1">
    <property type="nucleotide sequence ID" value="NC_011026.1"/>
</dbReference>
<name>B3QTS8_CHLT3</name>
<dbReference type="Proteomes" id="UP000001208">
    <property type="component" value="Chromosome"/>
</dbReference>
<dbReference type="EMBL" id="CP001100">
    <property type="protein sequence ID" value="ACF14276.1"/>
    <property type="molecule type" value="Genomic_DNA"/>
</dbReference>
<sequence length="297" mass="34238">MKRFFGVIEGHKIKVVTGEKTQTINVYVENGDEGNFDPKLRVTNPALFINESFFDNEILSSLDDMVILLKEKHKAEFELQNDISMVKPNVFRSIIPHDPLWTQNIIPDVEKAINKVLYTFLELPYLHRVEHSLHGELYDYLMDCQLLHQFIDLGCCTTGVVHQNWPELTMRPGKSVKGYFDVAILRPPKKAEQPISLRQFREGQLTPTVAIEAGLDYGIDRLQDNYEKLKHSGIKNCYLIHFSRPTGQYQDGVEEFIKKVIENEALGAPKIAYASVSKNKIRYRHLSSERDILTKTF</sequence>
<dbReference type="eggNOG" id="ENOG5033MWF">
    <property type="taxonomic scope" value="Bacteria"/>
</dbReference>
<keyword evidence="2" id="KW-1185">Reference proteome</keyword>
<gene>
    <name evidence="1" type="ordered locus">Ctha_1819</name>
</gene>
<evidence type="ECO:0000313" key="2">
    <source>
        <dbReference type="Proteomes" id="UP000001208"/>
    </source>
</evidence>
<dbReference type="OrthoDB" id="5191849at2"/>
<protein>
    <submittedName>
        <fullName evidence="1">Uncharacterized protein</fullName>
    </submittedName>
</protein>
<proteinExistence type="predicted"/>